<protein>
    <submittedName>
        <fullName evidence="1">Uncharacterized protein</fullName>
    </submittedName>
</protein>
<name>A0A381WKX3_9ZZZZ</name>
<accession>A0A381WKX3</accession>
<gene>
    <name evidence="1" type="ORF">METZ01_LOCUS105973</name>
</gene>
<sequence>MNRFILFFLLSIIFGQAKYNHPELDWY</sequence>
<feature type="non-terminal residue" evidence="1">
    <location>
        <position position="27"/>
    </location>
</feature>
<proteinExistence type="predicted"/>
<evidence type="ECO:0000313" key="1">
    <source>
        <dbReference type="EMBL" id="SVA53119.1"/>
    </source>
</evidence>
<reference evidence="1" key="1">
    <citation type="submission" date="2018-05" db="EMBL/GenBank/DDBJ databases">
        <authorList>
            <person name="Lanie J.A."/>
            <person name="Ng W.-L."/>
            <person name="Kazmierczak K.M."/>
            <person name="Andrzejewski T.M."/>
            <person name="Davidsen T.M."/>
            <person name="Wayne K.J."/>
            <person name="Tettelin H."/>
            <person name="Glass J.I."/>
            <person name="Rusch D."/>
            <person name="Podicherti R."/>
            <person name="Tsui H.-C.T."/>
            <person name="Winkler M.E."/>
        </authorList>
    </citation>
    <scope>NUCLEOTIDE SEQUENCE</scope>
</reference>
<dbReference type="AlphaFoldDB" id="A0A381WKX3"/>
<organism evidence="1">
    <name type="scientific">marine metagenome</name>
    <dbReference type="NCBI Taxonomy" id="408172"/>
    <lineage>
        <taxon>unclassified sequences</taxon>
        <taxon>metagenomes</taxon>
        <taxon>ecological metagenomes</taxon>
    </lineage>
</organism>
<dbReference type="EMBL" id="UINC01012124">
    <property type="protein sequence ID" value="SVA53119.1"/>
    <property type="molecule type" value="Genomic_DNA"/>
</dbReference>